<dbReference type="PANTHER" id="PTHR43386:SF1">
    <property type="entry name" value="D,D-DIPEPTIDE TRANSPORT SYSTEM PERMEASE PROTEIN DDPC-RELATED"/>
    <property type="match status" value="1"/>
</dbReference>
<organism evidence="6 7">
    <name type="scientific">Bradyrhizobium lablabi</name>
    <dbReference type="NCBI Taxonomy" id="722472"/>
    <lineage>
        <taxon>Bacteria</taxon>
        <taxon>Pseudomonadati</taxon>
        <taxon>Pseudomonadota</taxon>
        <taxon>Alphaproteobacteria</taxon>
        <taxon>Hyphomicrobiales</taxon>
        <taxon>Nitrobacteraceae</taxon>
        <taxon>Bradyrhizobium</taxon>
    </lineage>
</organism>
<dbReference type="PANTHER" id="PTHR43386">
    <property type="entry name" value="OLIGOPEPTIDE TRANSPORT SYSTEM PERMEASE PROTEIN APPC"/>
    <property type="match status" value="1"/>
</dbReference>
<evidence type="ECO:0000313" key="6">
    <source>
        <dbReference type="EMBL" id="SHK16023.1"/>
    </source>
</evidence>
<evidence type="ECO:0000256" key="5">
    <source>
        <dbReference type="SAM" id="Phobius"/>
    </source>
</evidence>
<feature type="transmembrane region" description="Helical" evidence="5">
    <location>
        <begin position="166"/>
        <end position="188"/>
    </location>
</feature>
<evidence type="ECO:0000313" key="7">
    <source>
        <dbReference type="Proteomes" id="UP000189935"/>
    </source>
</evidence>
<comment type="subcellular location">
    <subcellularLocation>
        <location evidence="1">Cell membrane</location>
        <topology evidence="1">Multi-pass membrane protein</topology>
    </subcellularLocation>
</comment>
<feature type="transmembrane region" description="Helical" evidence="5">
    <location>
        <begin position="48"/>
        <end position="74"/>
    </location>
</feature>
<keyword evidence="2" id="KW-0813">Transport</keyword>
<sequence length="241" mass="24368">MLASAMAVAGAMLAPEAYLRISLAARFAGPDMAHWLGRDELGRDTLSRLLAGATTTISETLAVVAVALCAGLLLDRARRAFPRLGIAIVALARICFIVPGFLLGPSRGGNVTMAALSAVLSLPGFLAAIAAVAVFGPGPLTCIIALGLPFAVAVAHTRPATPFAALAAKLFAWAMLSLSALDAIGLGTMPPKPSWGTMLGGLNGLSSLRAPVIFSAACLLLAATGALMLSEALHETTGPST</sequence>
<dbReference type="GO" id="GO:0015833">
    <property type="term" value="P:peptide transport"/>
    <property type="evidence" value="ECO:0007669"/>
    <property type="project" value="UniProtKB-KW"/>
</dbReference>
<evidence type="ECO:0000256" key="4">
    <source>
        <dbReference type="ARBA" id="ARBA00022927"/>
    </source>
</evidence>
<dbReference type="InterPro" id="IPR050366">
    <property type="entry name" value="BP-dependent_transpt_permease"/>
</dbReference>
<evidence type="ECO:0000256" key="2">
    <source>
        <dbReference type="ARBA" id="ARBA00022448"/>
    </source>
</evidence>
<proteinExistence type="predicted"/>
<name>A0A1M6Q7F3_9BRAD</name>
<evidence type="ECO:0000256" key="1">
    <source>
        <dbReference type="ARBA" id="ARBA00004651"/>
    </source>
</evidence>
<gene>
    <name evidence="6" type="ORF">SAMN05444159_2574</name>
</gene>
<dbReference type="EMBL" id="LT670844">
    <property type="protein sequence ID" value="SHK16023.1"/>
    <property type="molecule type" value="Genomic_DNA"/>
</dbReference>
<protein>
    <submittedName>
        <fullName evidence="6">Peptide/nickel transport system permease protein</fullName>
    </submittedName>
</protein>
<keyword evidence="3" id="KW-0571">Peptide transport</keyword>
<dbReference type="Proteomes" id="UP000189935">
    <property type="component" value="Chromosome I"/>
</dbReference>
<feature type="transmembrane region" description="Helical" evidence="5">
    <location>
        <begin position="124"/>
        <end position="154"/>
    </location>
</feature>
<keyword evidence="4" id="KW-0653">Protein transport</keyword>
<reference evidence="6 7" key="1">
    <citation type="submission" date="2016-11" db="EMBL/GenBank/DDBJ databases">
        <authorList>
            <person name="Jaros S."/>
            <person name="Januszkiewicz K."/>
            <person name="Wedrychowicz H."/>
        </authorList>
    </citation>
    <scope>NUCLEOTIDE SEQUENCE [LARGE SCALE GENOMIC DNA]</scope>
    <source>
        <strain evidence="6 7">GAS499</strain>
    </source>
</reference>
<keyword evidence="5" id="KW-0812">Transmembrane</keyword>
<feature type="transmembrane region" description="Helical" evidence="5">
    <location>
        <begin position="208"/>
        <end position="229"/>
    </location>
</feature>
<dbReference type="GO" id="GO:0005886">
    <property type="term" value="C:plasma membrane"/>
    <property type="evidence" value="ECO:0007669"/>
    <property type="project" value="UniProtKB-SubCell"/>
</dbReference>
<keyword evidence="5" id="KW-1133">Transmembrane helix</keyword>
<feature type="transmembrane region" description="Helical" evidence="5">
    <location>
        <begin position="86"/>
        <end position="104"/>
    </location>
</feature>
<dbReference type="GO" id="GO:0015031">
    <property type="term" value="P:protein transport"/>
    <property type="evidence" value="ECO:0007669"/>
    <property type="project" value="UniProtKB-KW"/>
</dbReference>
<accession>A0A1M6Q7F3</accession>
<evidence type="ECO:0000256" key="3">
    <source>
        <dbReference type="ARBA" id="ARBA00022856"/>
    </source>
</evidence>
<keyword evidence="5" id="KW-0472">Membrane</keyword>
<dbReference type="AlphaFoldDB" id="A0A1M6Q7F3"/>